<organism evidence="1 2">
    <name type="scientific">Chloracidobacterium thermophilum (strain B)</name>
    <dbReference type="NCBI Taxonomy" id="981222"/>
    <lineage>
        <taxon>Bacteria</taxon>
        <taxon>Pseudomonadati</taxon>
        <taxon>Acidobacteriota</taxon>
        <taxon>Terriglobia</taxon>
        <taxon>Terriglobales</taxon>
        <taxon>Acidobacteriaceae</taxon>
        <taxon>Chloracidobacterium</taxon>
    </lineage>
</organism>
<dbReference type="HOGENOM" id="CLU_1793041_0_0_0"/>
<keyword evidence="2" id="KW-1185">Reference proteome</keyword>
<dbReference type="EMBL" id="CP002514">
    <property type="protein sequence ID" value="AEP11587.1"/>
    <property type="molecule type" value="Genomic_DNA"/>
</dbReference>
<dbReference type="KEGG" id="ctm:Cabther_A0830"/>
<proteinExistence type="predicted"/>
<dbReference type="AlphaFoldDB" id="G2LIC9"/>
<dbReference type="RefSeq" id="WP_014099325.1">
    <property type="nucleotide sequence ID" value="NC_016024.1"/>
</dbReference>
<sequence length="144" mass="16284">MNPQVYVAKQHLYKYRQALLRTLREVTARDITLPSIFEPAMSYTDSWHEVGELALLVWQLSALASDRFDAHPQWEAVANETMRFLAEHCAGCGKRLDVLAVRFCPDCLTTLDAPLRYALQDSEVARQIAAYLADQNPTNGEDDA</sequence>
<dbReference type="STRING" id="981222.Cabther_A0830"/>
<protein>
    <submittedName>
        <fullName evidence="1">Uncharacterized protein</fullName>
    </submittedName>
</protein>
<evidence type="ECO:0000313" key="2">
    <source>
        <dbReference type="Proteomes" id="UP000006791"/>
    </source>
</evidence>
<evidence type="ECO:0000313" key="1">
    <source>
        <dbReference type="EMBL" id="AEP11587.1"/>
    </source>
</evidence>
<dbReference type="OrthoDB" id="7210118at2"/>
<name>G2LIC9_CHLTF</name>
<dbReference type="Proteomes" id="UP000006791">
    <property type="component" value="Chromosome 1"/>
</dbReference>
<accession>G2LIC9</accession>
<reference evidence="1 2" key="1">
    <citation type="journal article" date="2012" name="Environ. Microbiol.">
        <title>Complete genome of Candidatus Chloracidobacterium thermophilum, a chlorophyll-based photoheterotroph belonging to the phylum Acidobacteria.</title>
        <authorList>
            <person name="Garcia Costas A.M."/>
            <person name="Liu Z."/>
            <person name="Tomsho L.P."/>
            <person name="Schuster S.C."/>
            <person name="Ward D.M."/>
            <person name="Bryant D.A."/>
        </authorList>
    </citation>
    <scope>NUCLEOTIDE SEQUENCE [LARGE SCALE GENOMIC DNA]</scope>
    <source>
        <strain evidence="1 2">B</strain>
    </source>
</reference>
<gene>
    <name evidence="1" type="ordered locus">Cabther_A0830</name>
</gene>